<dbReference type="PROSITE" id="PS51077">
    <property type="entry name" value="HTH_ICLR"/>
    <property type="match status" value="1"/>
</dbReference>
<keyword evidence="2" id="KW-0238">DNA-binding</keyword>
<evidence type="ECO:0000313" key="7">
    <source>
        <dbReference type="Proteomes" id="UP000284333"/>
    </source>
</evidence>
<comment type="caution">
    <text evidence="6">The sequence shown here is derived from an EMBL/GenBank/DDBJ whole genome shotgun (WGS) entry which is preliminary data.</text>
</comment>
<dbReference type="OrthoDB" id="4924204at2"/>
<dbReference type="PANTHER" id="PTHR30136:SF24">
    <property type="entry name" value="HTH-TYPE TRANSCRIPTIONAL REPRESSOR ALLR"/>
    <property type="match status" value="1"/>
</dbReference>
<dbReference type="GO" id="GO:0003677">
    <property type="term" value="F:DNA binding"/>
    <property type="evidence" value="ECO:0007669"/>
    <property type="project" value="UniProtKB-KW"/>
</dbReference>
<gene>
    <name evidence="6" type="ORF">EF834_03220</name>
</gene>
<dbReference type="AlphaFoldDB" id="A0A3S3E6C8"/>
<reference evidence="6 7" key="1">
    <citation type="submission" date="2018-11" db="EMBL/GenBank/DDBJ databases">
        <title>Rhodococcus spongicola sp. nov. and Rhodococcus xishaensis sp. nov. from marine sponges.</title>
        <authorList>
            <person name="Li L."/>
            <person name="Lin H.W."/>
        </authorList>
    </citation>
    <scope>NUCLEOTIDE SEQUENCE [LARGE SCALE GENOMIC DNA]</scope>
    <source>
        <strain evidence="6 7">LHW50502</strain>
    </source>
</reference>
<dbReference type="RefSeq" id="WP_127945700.1">
    <property type="nucleotide sequence ID" value="NZ_RKLN01000001.1"/>
</dbReference>
<dbReference type="SUPFAM" id="SSF46785">
    <property type="entry name" value="Winged helix' DNA-binding domain"/>
    <property type="match status" value="1"/>
</dbReference>
<protein>
    <submittedName>
        <fullName evidence="6">IclR family transcriptional regulator</fullName>
    </submittedName>
</protein>
<dbReference type="Pfam" id="PF01614">
    <property type="entry name" value="IclR_C"/>
    <property type="match status" value="1"/>
</dbReference>
<dbReference type="Proteomes" id="UP000284333">
    <property type="component" value="Unassembled WGS sequence"/>
</dbReference>
<evidence type="ECO:0000256" key="1">
    <source>
        <dbReference type="ARBA" id="ARBA00023015"/>
    </source>
</evidence>
<dbReference type="Gene3D" id="1.10.10.10">
    <property type="entry name" value="Winged helix-like DNA-binding domain superfamily/Winged helix DNA-binding domain"/>
    <property type="match status" value="1"/>
</dbReference>
<evidence type="ECO:0000259" key="4">
    <source>
        <dbReference type="PROSITE" id="PS51077"/>
    </source>
</evidence>
<dbReference type="GO" id="GO:0045892">
    <property type="term" value="P:negative regulation of DNA-templated transcription"/>
    <property type="evidence" value="ECO:0007669"/>
    <property type="project" value="TreeGrafter"/>
</dbReference>
<dbReference type="GO" id="GO:0003700">
    <property type="term" value="F:DNA-binding transcription factor activity"/>
    <property type="evidence" value="ECO:0007669"/>
    <property type="project" value="TreeGrafter"/>
</dbReference>
<feature type="domain" description="IclR-ED" evidence="5">
    <location>
        <begin position="72"/>
        <end position="253"/>
    </location>
</feature>
<dbReference type="InterPro" id="IPR036390">
    <property type="entry name" value="WH_DNA-bd_sf"/>
</dbReference>
<keyword evidence="7" id="KW-1185">Reference proteome</keyword>
<dbReference type="PANTHER" id="PTHR30136">
    <property type="entry name" value="HELIX-TURN-HELIX TRANSCRIPTIONAL REGULATOR, ICLR FAMILY"/>
    <property type="match status" value="1"/>
</dbReference>
<proteinExistence type="predicted"/>
<dbReference type="PROSITE" id="PS51078">
    <property type="entry name" value="ICLR_ED"/>
    <property type="match status" value="1"/>
</dbReference>
<dbReference type="InterPro" id="IPR005471">
    <property type="entry name" value="Tscrpt_reg_IclR_N"/>
</dbReference>
<dbReference type="SUPFAM" id="SSF55781">
    <property type="entry name" value="GAF domain-like"/>
    <property type="match status" value="1"/>
</dbReference>
<evidence type="ECO:0000256" key="2">
    <source>
        <dbReference type="ARBA" id="ARBA00023125"/>
    </source>
</evidence>
<evidence type="ECO:0000259" key="5">
    <source>
        <dbReference type="PROSITE" id="PS51078"/>
    </source>
</evidence>
<name>A0A3S3E6C8_9NOCA</name>
<dbReference type="InterPro" id="IPR029016">
    <property type="entry name" value="GAF-like_dom_sf"/>
</dbReference>
<dbReference type="InterPro" id="IPR050707">
    <property type="entry name" value="HTH_MetabolicPath_Reg"/>
</dbReference>
<dbReference type="Pfam" id="PF09339">
    <property type="entry name" value="HTH_IclR"/>
    <property type="match status" value="1"/>
</dbReference>
<feature type="domain" description="HTH iclR-type" evidence="4">
    <location>
        <begin position="6"/>
        <end position="71"/>
    </location>
</feature>
<dbReference type="InterPro" id="IPR014757">
    <property type="entry name" value="Tscrpt_reg_IclR_C"/>
</dbReference>
<accession>A0A3S3E6C8</accession>
<keyword evidence="1" id="KW-0805">Transcription regulation</keyword>
<dbReference type="EMBL" id="RKLN01000001">
    <property type="protein sequence ID" value="RVW06783.1"/>
    <property type="molecule type" value="Genomic_DNA"/>
</dbReference>
<evidence type="ECO:0000256" key="3">
    <source>
        <dbReference type="ARBA" id="ARBA00023163"/>
    </source>
</evidence>
<organism evidence="6 7">
    <name type="scientific">Rhodococcus spongiicola</name>
    <dbReference type="NCBI Taxonomy" id="2487352"/>
    <lineage>
        <taxon>Bacteria</taxon>
        <taxon>Bacillati</taxon>
        <taxon>Actinomycetota</taxon>
        <taxon>Actinomycetes</taxon>
        <taxon>Mycobacteriales</taxon>
        <taxon>Nocardiaceae</taxon>
        <taxon>Rhodococcus</taxon>
    </lineage>
</organism>
<keyword evidence="3" id="KW-0804">Transcription</keyword>
<evidence type="ECO:0000313" key="6">
    <source>
        <dbReference type="EMBL" id="RVW06783.1"/>
    </source>
</evidence>
<dbReference type="Gene3D" id="3.30.450.40">
    <property type="match status" value="1"/>
</dbReference>
<sequence>MASEASTSVQRALDILIALGAAGSQGDSLRVGEVARAVGREKSQVSRSLKTLAEAGFVDRDPETLAYRLGWRLFTLAESAGNHRLVNIAAPILRQLVSRIGERAHLSVLQGDHVLTVLSEDGPSMIQVIGWVGRSSPVHSTSAGHALLMGHSDAAVRQLLQDARFEPTGPASPRNIDEMLARLARARRQGYAWSEEEFEAGLVAAAAPVVDSRGRVVAAVNVSAPKFRLGRGRDKVGREVRAAADTISQLLQEAGEGTVA</sequence>
<dbReference type="InterPro" id="IPR036388">
    <property type="entry name" value="WH-like_DNA-bd_sf"/>
</dbReference>
<dbReference type="SMART" id="SM00346">
    <property type="entry name" value="HTH_ICLR"/>
    <property type="match status" value="1"/>
</dbReference>